<sequence length="49" mass="5636">MKKKTQQQQTPNRDSKALWQPLTATQQESVNGGYRWSPYVPGFGRGDIR</sequence>
<feature type="compositionally biased region" description="Polar residues" evidence="1">
    <location>
        <begin position="1"/>
        <end position="12"/>
    </location>
</feature>
<organism evidence="2 3">
    <name type="scientific">Leptothoe kymatousa TAU-MAC 1615</name>
    <dbReference type="NCBI Taxonomy" id="2364775"/>
    <lineage>
        <taxon>Bacteria</taxon>
        <taxon>Bacillati</taxon>
        <taxon>Cyanobacteriota</taxon>
        <taxon>Cyanophyceae</taxon>
        <taxon>Nodosilineales</taxon>
        <taxon>Cymatolegaceae</taxon>
        <taxon>Leptothoe</taxon>
        <taxon>Leptothoe kymatousa</taxon>
    </lineage>
</organism>
<evidence type="ECO:0000256" key="1">
    <source>
        <dbReference type="SAM" id="MobiDB-lite"/>
    </source>
</evidence>
<evidence type="ECO:0000313" key="3">
    <source>
        <dbReference type="Proteomes" id="UP001196661"/>
    </source>
</evidence>
<name>A0ABS5Y5L1_9CYAN</name>
<feature type="region of interest" description="Disordered" evidence="1">
    <location>
        <begin position="1"/>
        <end position="24"/>
    </location>
</feature>
<dbReference type="Proteomes" id="UP001196661">
    <property type="component" value="Unassembled WGS sequence"/>
</dbReference>
<protein>
    <submittedName>
        <fullName evidence="2">Uncharacterized protein</fullName>
    </submittedName>
</protein>
<comment type="caution">
    <text evidence="2">The sequence shown here is derived from an EMBL/GenBank/DDBJ whole genome shotgun (WGS) entry which is preliminary data.</text>
</comment>
<reference evidence="2 3" key="1">
    <citation type="journal article" date="2021" name="Mar. Drugs">
        <title>Genome Reduction and Secondary Metabolism of the Marine Sponge-Associated Cyanobacterium Leptothoe.</title>
        <authorList>
            <person name="Konstantinou D."/>
            <person name="Popin R.V."/>
            <person name="Fewer D.P."/>
            <person name="Sivonen K."/>
            <person name="Gkelis S."/>
        </authorList>
    </citation>
    <scope>NUCLEOTIDE SEQUENCE [LARGE SCALE GENOMIC DNA]</scope>
    <source>
        <strain evidence="2 3">TAU-MAC 1615</strain>
    </source>
</reference>
<dbReference type="RefSeq" id="WP_215618166.1">
    <property type="nucleotide sequence ID" value="NZ_JADOER010000007.1"/>
</dbReference>
<proteinExistence type="predicted"/>
<gene>
    <name evidence="2" type="ORF">IXB28_08615</name>
</gene>
<evidence type="ECO:0000313" key="2">
    <source>
        <dbReference type="EMBL" id="MBT9312265.1"/>
    </source>
</evidence>
<accession>A0ABS5Y5L1</accession>
<feature type="region of interest" description="Disordered" evidence="1">
    <location>
        <begin position="30"/>
        <end position="49"/>
    </location>
</feature>
<dbReference type="EMBL" id="JADOER010000007">
    <property type="protein sequence ID" value="MBT9312265.1"/>
    <property type="molecule type" value="Genomic_DNA"/>
</dbReference>
<keyword evidence="3" id="KW-1185">Reference proteome</keyword>